<evidence type="ECO:0000256" key="4">
    <source>
        <dbReference type="ARBA" id="ARBA00013888"/>
    </source>
</evidence>
<accession>Q4T4V2</accession>
<dbReference type="EMBL" id="CAAE01009531">
    <property type="protein sequence ID" value="CAF92080.1"/>
    <property type="molecule type" value="Genomic_DNA"/>
</dbReference>
<dbReference type="SUPFAM" id="SSF53706">
    <property type="entry name" value="Formate dehydrogenase/DMSO reductase, domains 1-3"/>
    <property type="match status" value="1"/>
</dbReference>
<evidence type="ECO:0000256" key="2">
    <source>
        <dbReference type="ARBA" id="ARBA00004370"/>
    </source>
</evidence>
<evidence type="ECO:0000259" key="17">
    <source>
        <dbReference type="PROSITE" id="PS51669"/>
    </source>
</evidence>
<evidence type="ECO:0000259" key="16">
    <source>
        <dbReference type="PROSITE" id="PS51085"/>
    </source>
</evidence>
<dbReference type="InterPro" id="IPR000283">
    <property type="entry name" value="NADH_UbQ_OxRdtase_75kDa_su_CS"/>
</dbReference>
<reference evidence="18" key="2">
    <citation type="submission" date="2004-02" db="EMBL/GenBank/DDBJ databases">
        <authorList>
            <consortium name="Genoscope"/>
            <consortium name="Whitehead Institute Centre for Genome Research"/>
        </authorList>
    </citation>
    <scope>NUCLEOTIDE SEQUENCE</scope>
</reference>
<keyword evidence="7" id="KW-0479">Metal-binding</keyword>
<feature type="domain" description="4Fe-4S Mo/W bis-MGD-type" evidence="17">
    <location>
        <begin position="90"/>
        <end position="146"/>
    </location>
</feature>
<dbReference type="GO" id="GO:0016651">
    <property type="term" value="F:oxidoreductase activity, acting on NAD(P)H"/>
    <property type="evidence" value="ECO:0007669"/>
    <property type="project" value="InterPro"/>
</dbReference>
<gene>
    <name evidence="18" type="ORF">GSTENG00007136001</name>
</gene>
<reference evidence="18" key="1">
    <citation type="journal article" date="2004" name="Nature">
        <title>Genome duplication in the teleost fish Tetraodon nigroviridis reveals the early vertebrate proto-karyotype.</title>
        <authorList>
            <person name="Jaillon O."/>
            <person name="Aury J.-M."/>
            <person name="Brunet F."/>
            <person name="Petit J.-L."/>
            <person name="Stange-Thomann N."/>
            <person name="Mauceli E."/>
            <person name="Bouneau L."/>
            <person name="Fischer C."/>
            <person name="Ozouf-Costaz C."/>
            <person name="Bernot A."/>
            <person name="Nicaud S."/>
            <person name="Jaffe D."/>
            <person name="Fisher S."/>
            <person name="Lutfalla G."/>
            <person name="Dossat C."/>
            <person name="Segurens B."/>
            <person name="Dasilva C."/>
            <person name="Salanoubat M."/>
            <person name="Levy M."/>
            <person name="Boudet N."/>
            <person name="Castellano S."/>
            <person name="Anthouard V."/>
            <person name="Jubin C."/>
            <person name="Castelli V."/>
            <person name="Katinka M."/>
            <person name="Vacherie B."/>
            <person name="Biemont C."/>
            <person name="Skalli Z."/>
            <person name="Cattolico L."/>
            <person name="Poulain J."/>
            <person name="De Berardinis V."/>
            <person name="Cruaud C."/>
            <person name="Duprat S."/>
            <person name="Brottier P."/>
            <person name="Coutanceau J.-P."/>
            <person name="Gouzy J."/>
            <person name="Parra G."/>
            <person name="Lardier G."/>
            <person name="Chapple C."/>
            <person name="McKernan K.J."/>
            <person name="McEwan P."/>
            <person name="Bosak S."/>
            <person name="Kellis M."/>
            <person name="Volff J.-N."/>
            <person name="Guigo R."/>
            <person name="Zody M.C."/>
            <person name="Mesirov J."/>
            <person name="Lindblad-Toh K."/>
            <person name="Birren B."/>
            <person name="Nusbaum C."/>
            <person name="Kahn D."/>
            <person name="Robinson-Rechavi M."/>
            <person name="Laudet V."/>
            <person name="Schachter V."/>
            <person name="Quetier F."/>
            <person name="Saurin W."/>
            <person name="Scarpelli C."/>
            <person name="Wincker P."/>
            <person name="Lander E.S."/>
            <person name="Weissenbach J."/>
            <person name="Roest Crollius H."/>
        </authorList>
    </citation>
    <scope>NUCLEOTIDE SEQUENCE [LARGE SCALE GENOMIC DNA]</scope>
</reference>
<evidence type="ECO:0000256" key="5">
    <source>
        <dbReference type="ARBA" id="ARBA00022485"/>
    </source>
</evidence>
<dbReference type="FunFam" id="3.40.50.740:FF:000021">
    <property type="entry name" value="NADH:ubiquinone oxidoreductase core subunit S1"/>
    <property type="match status" value="1"/>
</dbReference>
<evidence type="ECO:0000256" key="10">
    <source>
        <dbReference type="ARBA" id="ARBA00023014"/>
    </source>
</evidence>
<organism evidence="18">
    <name type="scientific">Tetraodon nigroviridis</name>
    <name type="common">Spotted green pufferfish</name>
    <name type="synonym">Chelonodon nigroviridis</name>
    <dbReference type="NCBI Taxonomy" id="99883"/>
    <lineage>
        <taxon>Eukaryota</taxon>
        <taxon>Metazoa</taxon>
        <taxon>Chordata</taxon>
        <taxon>Craniata</taxon>
        <taxon>Vertebrata</taxon>
        <taxon>Euteleostomi</taxon>
        <taxon>Actinopterygii</taxon>
        <taxon>Neopterygii</taxon>
        <taxon>Teleostei</taxon>
        <taxon>Neoteleostei</taxon>
        <taxon>Acanthomorphata</taxon>
        <taxon>Eupercaria</taxon>
        <taxon>Tetraodontiformes</taxon>
        <taxon>Tetradontoidea</taxon>
        <taxon>Tetraodontidae</taxon>
        <taxon>Tetraodon</taxon>
    </lineage>
</organism>
<keyword evidence="10" id="KW-0411">Iron-sulfur</keyword>
<feature type="non-terminal residue" evidence="18">
    <location>
        <position position="1"/>
    </location>
</feature>
<dbReference type="PANTHER" id="PTHR43105">
    <property type="entry name" value="RESPIRATORY NITRATE REDUCTASE"/>
    <property type="match status" value="1"/>
</dbReference>
<keyword evidence="5" id="KW-0004">4Fe-4S</keyword>
<dbReference type="PROSITE" id="PS00641">
    <property type="entry name" value="COMPLEX1_75K_1"/>
    <property type="match status" value="1"/>
</dbReference>
<dbReference type="Pfam" id="PF13510">
    <property type="entry name" value="Fer2_4"/>
    <property type="match status" value="1"/>
</dbReference>
<dbReference type="Pfam" id="PF09326">
    <property type="entry name" value="NADH_dhqG_C"/>
    <property type="match status" value="1"/>
</dbReference>
<dbReference type="GO" id="GO:0051539">
    <property type="term" value="F:4 iron, 4 sulfur cluster binding"/>
    <property type="evidence" value="ECO:0007669"/>
    <property type="project" value="UniProtKB-KW"/>
</dbReference>
<dbReference type="Pfam" id="PF00384">
    <property type="entry name" value="Molybdopterin"/>
    <property type="match status" value="1"/>
</dbReference>
<keyword evidence="9" id="KW-0408">Iron</keyword>
<evidence type="ECO:0000256" key="3">
    <source>
        <dbReference type="ARBA" id="ARBA00005404"/>
    </source>
</evidence>
<evidence type="ECO:0000256" key="9">
    <source>
        <dbReference type="ARBA" id="ARBA00023004"/>
    </source>
</evidence>
<keyword evidence="6" id="KW-0001">2Fe-2S</keyword>
<dbReference type="GO" id="GO:0046872">
    <property type="term" value="F:metal ion binding"/>
    <property type="evidence" value="ECO:0007669"/>
    <property type="project" value="UniProtKB-KW"/>
</dbReference>
<dbReference type="SUPFAM" id="SSF54292">
    <property type="entry name" value="2Fe-2S ferredoxin-like"/>
    <property type="match status" value="1"/>
</dbReference>
<keyword evidence="11" id="KW-0520">NAD</keyword>
<evidence type="ECO:0000256" key="12">
    <source>
        <dbReference type="ARBA" id="ARBA00023136"/>
    </source>
</evidence>
<dbReference type="Gene3D" id="3.10.20.740">
    <property type="match status" value="1"/>
</dbReference>
<dbReference type="PROSITE" id="PS51669">
    <property type="entry name" value="4FE4S_MOW_BIS_MGD"/>
    <property type="match status" value="1"/>
</dbReference>
<keyword evidence="12" id="KW-0472">Membrane</keyword>
<dbReference type="PANTHER" id="PTHR43105:SF13">
    <property type="entry name" value="NADH-UBIQUINONE OXIDOREDUCTASE 75 KDA SUBUNIT, MITOCHONDRIAL"/>
    <property type="match status" value="1"/>
</dbReference>
<feature type="domain" description="2Fe-2S ferredoxin-type" evidence="16">
    <location>
        <begin position="8"/>
        <end position="86"/>
    </location>
</feature>
<evidence type="ECO:0000256" key="14">
    <source>
        <dbReference type="ARBA" id="ARBA00034078"/>
    </source>
</evidence>
<dbReference type="GO" id="GO:0051537">
    <property type="term" value="F:2 iron, 2 sulfur cluster binding"/>
    <property type="evidence" value="ECO:0007669"/>
    <property type="project" value="UniProtKB-KW"/>
</dbReference>
<comment type="function">
    <text evidence="15">Core subunit of the mitochondrial membrane respiratory chain NADH dehydrogenase (Complex I) which catalyzes electron transfer from NADH through the respiratory chain, using ubiquinone as an electron acceptor. Essential for catalysing the entry and efficient transfer of electrons within complex I. Plays a key role in the assembly and stability of complex I and participates in the association of complex I with ubiquinol-cytochrome reductase complex (Complex III) to form supercomplexes.</text>
</comment>
<dbReference type="InterPro" id="IPR015405">
    <property type="entry name" value="NDUFS1-like_C"/>
</dbReference>
<dbReference type="FunFam" id="3.10.20.740:FF:000004">
    <property type="entry name" value="NADH-quinone oxidoreductase"/>
    <property type="match status" value="1"/>
</dbReference>
<evidence type="ECO:0000256" key="1">
    <source>
        <dbReference type="ARBA" id="ARBA00001966"/>
    </source>
</evidence>
<evidence type="ECO:0000256" key="11">
    <source>
        <dbReference type="ARBA" id="ARBA00023027"/>
    </source>
</evidence>
<feature type="non-terminal residue" evidence="18">
    <location>
        <position position="457"/>
    </location>
</feature>
<name>Q4T4V2_TETNG</name>
<evidence type="ECO:0000256" key="7">
    <source>
        <dbReference type="ARBA" id="ARBA00022723"/>
    </source>
</evidence>
<dbReference type="CDD" id="cd00207">
    <property type="entry name" value="fer2"/>
    <property type="match status" value="1"/>
</dbReference>
<dbReference type="AlphaFoldDB" id="Q4T4V2"/>
<comment type="cofactor">
    <cofactor evidence="1">
        <name>[4Fe-4S] cluster</name>
        <dbReference type="ChEBI" id="CHEBI:49883"/>
    </cofactor>
</comment>
<evidence type="ECO:0000256" key="15">
    <source>
        <dbReference type="ARBA" id="ARBA00045300"/>
    </source>
</evidence>
<proteinExistence type="inferred from homology"/>
<comment type="cofactor">
    <cofactor evidence="14">
        <name>[2Fe-2S] cluster</name>
        <dbReference type="ChEBI" id="CHEBI:190135"/>
    </cofactor>
</comment>
<evidence type="ECO:0000256" key="6">
    <source>
        <dbReference type="ARBA" id="ARBA00022714"/>
    </source>
</evidence>
<evidence type="ECO:0000256" key="13">
    <source>
        <dbReference type="ARBA" id="ARBA00031750"/>
    </source>
</evidence>
<comment type="subcellular location">
    <subcellularLocation>
        <location evidence="2">Membrane</location>
    </subcellularLocation>
</comment>
<dbReference type="InterPro" id="IPR006656">
    <property type="entry name" value="Mopterin_OxRdtase"/>
</dbReference>
<dbReference type="GO" id="GO:0042773">
    <property type="term" value="P:ATP synthesis coupled electron transport"/>
    <property type="evidence" value="ECO:0007669"/>
    <property type="project" value="InterPro"/>
</dbReference>
<dbReference type="OrthoDB" id="10249365at2759"/>
<dbReference type="KEGG" id="tng:GSTEN00007136G001"/>
<dbReference type="GO" id="GO:0008137">
    <property type="term" value="F:NADH dehydrogenase (ubiquinone) activity"/>
    <property type="evidence" value="ECO:0007669"/>
    <property type="project" value="InterPro"/>
</dbReference>
<evidence type="ECO:0000313" key="18">
    <source>
        <dbReference type="EMBL" id="CAF92080.1"/>
    </source>
</evidence>
<dbReference type="Gene3D" id="3.40.50.740">
    <property type="match status" value="1"/>
</dbReference>
<sequence length="457" mass="49868">TVVRAASNMVEVFVDGKPVEVEPGTTVLQACEKAGIQIPRFCYHERLSVAGNCRMCLVEIEKAPKPVAACAMPVMKGWNILTNSEKTRKARKTSSIDVLDAVGSNIVVSTRGGEVMRVMPRLNEDVNEEWISDKTRFAYDGLKRQRLTQPLVKDASGQLTPAAWEDALIRVAGALQGVQGNEIAAIAGGMVDAESLVCLKDLLNRLDSENLCTEELFPMAGAGSDLRSNYLLNSRIAGIEDCDLLLLVGTNPRYEAPLFNARIRKRKNPPKILFLLGADAGCITRADLPKNSLIVYQGHHGDVGAPMADIVLPGAAYTEKCSTYVNTEGRSQHTRVAVTPPGMARDDWKIIRAISEASNLAGVTLPYDSLEEVRTRLAEVSPNLVRYDDVEEANYFKQANELAKVVNQDLLATPLVPPQLTIKDFYMTDSISRASQTMAKCVKAASEGKFVDELSIC</sequence>
<comment type="similarity">
    <text evidence="3">Belongs to the complex I 75 kDa subunit family.</text>
</comment>
<keyword evidence="8" id="KW-1278">Translocase</keyword>
<dbReference type="InterPro" id="IPR006963">
    <property type="entry name" value="Mopterin_OxRdtase_4Fe-4S_dom"/>
</dbReference>
<dbReference type="InterPro" id="IPR050123">
    <property type="entry name" value="Prok_molybdopt-oxidoreductase"/>
</dbReference>
<protein>
    <recommendedName>
        <fullName evidence="4">NADH-ubiquinone oxidoreductase 75 kDa subunit, mitochondrial</fullName>
    </recommendedName>
    <alternativeName>
        <fullName evidence="13">Complex I-75kD</fullName>
    </alternativeName>
</protein>
<dbReference type="Pfam" id="PF22151">
    <property type="entry name" value="Fer4_NDSU1"/>
    <property type="match status" value="1"/>
</dbReference>
<dbReference type="InterPro" id="IPR036010">
    <property type="entry name" value="2Fe-2S_ferredoxin-like_sf"/>
</dbReference>
<dbReference type="InterPro" id="IPR001041">
    <property type="entry name" value="2Fe-2S_ferredoxin-type"/>
</dbReference>
<evidence type="ECO:0000256" key="8">
    <source>
        <dbReference type="ARBA" id="ARBA00022967"/>
    </source>
</evidence>
<dbReference type="GO" id="GO:0016020">
    <property type="term" value="C:membrane"/>
    <property type="evidence" value="ECO:0007669"/>
    <property type="project" value="UniProtKB-SubCell"/>
</dbReference>
<dbReference type="PROSITE" id="PS51085">
    <property type="entry name" value="2FE2S_FER_2"/>
    <property type="match status" value="1"/>
</dbReference>